<sequence length="234" mass="25061">GGSAATAAYYVAASLVFFAVTVVFGPRLFRWLTRTGLAALDRHNPTALRLLFLFAGVLCCAGLGINPIFGALMAGVSAARGDAAIDDLQAEGRALHAWEAMRHFALAFFVPVYFAVVGLRLDLIDQFDPLFFAWFLILACTVKGMSVWGAARLTGENQALATRLAVALNARGTLGVLLATVTLHAGIIDAGFFTVLVVMSIVTCQIAGFFLDRAFRSKEPGAQRRRAPAPQEVR</sequence>
<protein>
    <submittedName>
        <fullName evidence="13">Cation:proton antiporter</fullName>
    </submittedName>
</protein>
<dbReference type="PANTHER" id="PTHR43562">
    <property type="entry name" value="NAPA-TYPE SODIUM/HYDROGEN ANTIPORTER"/>
    <property type="match status" value="1"/>
</dbReference>
<feature type="non-terminal residue" evidence="13">
    <location>
        <position position="1"/>
    </location>
</feature>
<evidence type="ECO:0000256" key="5">
    <source>
        <dbReference type="ARBA" id="ARBA00022692"/>
    </source>
</evidence>
<comment type="similarity">
    <text evidence="2">Belongs to the monovalent cation:proton antiporter 2 (CPA2) transporter (TC 2.A.37) family.</text>
</comment>
<keyword evidence="6 11" id="KW-1133">Transmembrane helix</keyword>
<dbReference type="Gene3D" id="1.20.1530.20">
    <property type="match status" value="1"/>
</dbReference>
<evidence type="ECO:0000256" key="8">
    <source>
        <dbReference type="ARBA" id="ARBA00023065"/>
    </source>
</evidence>
<proteinExistence type="inferred from homology"/>
<keyword evidence="8" id="KW-0406">Ion transport</keyword>
<keyword evidence="14" id="KW-1185">Reference proteome</keyword>
<evidence type="ECO:0000256" key="4">
    <source>
        <dbReference type="ARBA" id="ARBA00022449"/>
    </source>
</evidence>
<evidence type="ECO:0000313" key="13">
    <source>
        <dbReference type="EMBL" id="MFD0853966.1"/>
    </source>
</evidence>
<keyword evidence="3" id="KW-0813">Transport</keyword>
<evidence type="ECO:0000259" key="12">
    <source>
        <dbReference type="Pfam" id="PF00999"/>
    </source>
</evidence>
<feature type="transmembrane region" description="Helical" evidence="11">
    <location>
        <begin position="191"/>
        <end position="211"/>
    </location>
</feature>
<feature type="transmembrane region" description="Helical" evidence="11">
    <location>
        <begin position="131"/>
        <end position="151"/>
    </location>
</feature>
<evidence type="ECO:0000256" key="3">
    <source>
        <dbReference type="ARBA" id="ARBA00022448"/>
    </source>
</evidence>
<evidence type="ECO:0000256" key="6">
    <source>
        <dbReference type="ARBA" id="ARBA00022989"/>
    </source>
</evidence>
<feature type="transmembrane region" description="Helical" evidence="11">
    <location>
        <begin position="163"/>
        <end position="185"/>
    </location>
</feature>
<gene>
    <name evidence="13" type="ORF">ACFQ07_17140</name>
</gene>
<organism evidence="13 14">
    <name type="scientific">Actinomadura adrarensis</name>
    <dbReference type="NCBI Taxonomy" id="1819600"/>
    <lineage>
        <taxon>Bacteria</taxon>
        <taxon>Bacillati</taxon>
        <taxon>Actinomycetota</taxon>
        <taxon>Actinomycetes</taxon>
        <taxon>Streptosporangiales</taxon>
        <taxon>Thermomonosporaceae</taxon>
        <taxon>Actinomadura</taxon>
    </lineage>
</organism>
<accession>A0ABW3CKC3</accession>
<evidence type="ECO:0000256" key="1">
    <source>
        <dbReference type="ARBA" id="ARBA00004141"/>
    </source>
</evidence>
<feature type="transmembrane region" description="Helical" evidence="11">
    <location>
        <begin position="100"/>
        <end position="119"/>
    </location>
</feature>
<evidence type="ECO:0000256" key="9">
    <source>
        <dbReference type="ARBA" id="ARBA00023136"/>
    </source>
</evidence>
<keyword evidence="9 11" id="KW-0472">Membrane</keyword>
<evidence type="ECO:0000256" key="10">
    <source>
        <dbReference type="ARBA" id="ARBA00023201"/>
    </source>
</evidence>
<dbReference type="InterPro" id="IPR038770">
    <property type="entry name" value="Na+/solute_symporter_sf"/>
</dbReference>
<dbReference type="InterPro" id="IPR006153">
    <property type="entry name" value="Cation/H_exchanger_TM"/>
</dbReference>
<keyword evidence="7" id="KW-0915">Sodium</keyword>
<feature type="transmembrane region" description="Helical" evidence="11">
    <location>
        <begin position="49"/>
        <end position="79"/>
    </location>
</feature>
<keyword evidence="10" id="KW-0739">Sodium transport</keyword>
<dbReference type="Proteomes" id="UP001597083">
    <property type="component" value="Unassembled WGS sequence"/>
</dbReference>
<evidence type="ECO:0000256" key="11">
    <source>
        <dbReference type="SAM" id="Phobius"/>
    </source>
</evidence>
<keyword evidence="5 11" id="KW-0812">Transmembrane</keyword>
<feature type="domain" description="Cation/H+ exchanger transmembrane" evidence="12">
    <location>
        <begin position="4"/>
        <end position="212"/>
    </location>
</feature>
<name>A0ABW3CKC3_9ACTN</name>
<comment type="subcellular location">
    <subcellularLocation>
        <location evidence="1">Membrane</location>
        <topology evidence="1">Multi-pass membrane protein</topology>
    </subcellularLocation>
</comment>
<reference evidence="14" key="1">
    <citation type="journal article" date="2019" name="Int. J. Syst. Evol. Microbiol.">
        <title>The Global Catalogue of Microorganisms (GCM) 10K type strain sequencing project: providing services to taxonomists for standard genome sequencing and annotation.</title>
        <authorList>
            <consortium name="The Broad Institute Genomics Platform"/>
            <consortium name="The Broad Institute Genome Sequencing Center for Infectious Disease"/>
            <person name="Wu L."/>
            <person name="Ma J."/>
        </authorList>
    </citation>
    <scope>NUCLEOTIDE SEQUENCE [LARGE SCALE GENOMIC DNA]</scope>
    <source>
        <strain evidence="14">JCM 31696</strain>
    </source>
</reference>
<evidence type="ECO:0000256" key="2">
    <source>
        <dbReference type="ARBA" id="ARBA00005551"/>
    </source>
</evidence>
<evidence type="ECO:0000256" key="7">
    <source>
        <dbReference type="ARBA" id="ARBA00023053"/>
    </source>
</evidence>
<comment type="caution">
    <text evidence="13">The sequence shown here is derived from an EMBL/GenBank/DDBJ whole genome shotgun (WGS) entry which is preliminary data.</text>
</comment>
<evidence type="ECO:0000313" key="14">
    <source>
        <dbReference type="Proteomes" id="UP001597083"/>
    </source>
</evidence>
<dbReference type="PANTHER" id="PTHR43562:SF3">
    <property type="entry name" value="SODIUM ION_PROTON EXCHANGER (EUROFUNG)"/>
    <property type="match status" value="1"/>
</dbReference>
<dbReference type="EMBL" id="JBHTIR010002591">
    <property type="protein sequence ID" value="MFD0853966.1"/>
    <property type="molecule type" value="Genomic_DNA"/>
</dbReference>
<dbReference type="Pfam" id="PF00999">
    <property type="entry name" value="Na_H_Exchanger"/>
    <property type="match status" value="1"/>
</dbReference>
<keyword evidence="4" id="KW-0050">Antiport</keyword>
<feature type="transmembrane region" description="Helical" evidence="11">
    <location>
        <begin position="7"/>
        <end position="29"/>
    </location>
</feature>